<feature type="transmembrane region" description="Helical" evidence="1">
    <location>
        <begin position="12"/>
        <end position="42"/>
    </location>
</feature>
<name>A0A5B2ZBP7_9GAMM</name>
<comment type="caution">
    <text evidence="2">The sequence shown here is derived from an EMBL/GenBank/DDBJ whole genome shotgun (WGS) entry which is preliminary data.</text>
</comment>
<reference evidence="2 3" key="2">
    <citation type="submission" date="2019-09" db="EMBL/GenBank/DDBJ databases">
        <authorList>
            <person name="Mazur A."/>
        </authorList>
    </citation>
    <scope>NUCLEOTIDE SEQUENCE [LARGE SCALE GENOMIC DNA]</scope>
    <source>
        <strain evidence="2 3">3729k</strain>
    </source>
</reference>
<accession>A0A5B2ZBP7</accession>
<dbReference type="Proteomes" id="UP000322165">
    <property type="component" value="Unassembled WGS sequence"/>
</dbReference>
<feature type="transmembrane region" description="Helical" evidence="1">
    <location>
        <begin position="103"/>
        <end position="125"/>
    </location>
</feature>
<reference evidence="2 3" key="1">
    <citation type="submission" date="2019-09" db="EMBL/GenBank/DDBJ databases">
        <title>Arenimonas chukotkensis sp. nov., a bacterium isolated from Chukotka hot spring, Arctic region, Russia.</title>
        <authorList>
            <person name="Zayulina K.S."/>
            <person name="Prokofeva M.I."/>
            <person name="Elcheninov A.G."/>
            <person name="Novikov A."/>
            <person name="Kochetkova T.V."/>
            <person name="Kublanov I.V."/>
        </authorList>
    </citation>
    <scope>NUCLEOTIDE SEQUENCE [LARGE SCALE GENOMIC DNA]</scope>
    <source>
        <strain evidence="2 3">3729k</strain>
    </source>
</reference>
<evidence type="ECO:0000313" key="3">
    <source>
        <dbReference type="Proteomes" id="UP000322165"/>
    </source>
</evidence>
<protein>
    <recommendedName>
        <fullName evidence="4">Mercuric transport protein MerT</fullName>
    </recommendedName>
</protein>
<evidence type="ECO:0000313" key="2">
    <source>
        <dbReference type="EMBL" id="KAA2284551.1"/>
    </source>
</evidence>
<keyword evidence="1" id="KW-0812">Transmembrane</keyword>
<evidence type="ECO:0008006" key="4">
    <source>
        <dbReference type="Google" id="ProtNLM"/>
    </source>
</evidence>
<keyword evidence="1" id="KW-1133">Transmembrane helix</keyword>
<evidence type="ECO:0000256" key="1">
    <source>
        <dbReference type="SAM" id="Phobius"/>
    </source>
</evidence>
<keyword evidence="1" id="KW-0472">Membrane</keyword>
<dbReference type="AlphaFoldDB" id="A0A5B2ZBP7"/>
<sequence length="128" mass="13130">MNELQAPLKRNVGLSLLALGAASGTLICCVLPAVMVALGAGAALAGLVTAVPQLVWLSAHKALVFGVAGAALAFSGWMLWQARTLPCPADPALARTCRRLRGFSLWTWAAAVAATTVGALFAFVLPAF</sequence>
<dbReference type="RefSeq" id="WP_149860984.1">
    <property type="nucleotide sequence ID" value="NZ_VUOD01000006.1"/>
</dbReference>
<gene>
    <name evidence="2" type="ORF">F0415_09520</name>
</gene>
<keyword evidence="3" id="KW-1185">Reference proteome</keyword>
<dbReference type="EMBL" id="VUOD01000006">
    <property type="protein sequence ID" value="KAA2284551.1"/>
    <property type="molecule type" value="Genomic_DNA"/>
</dbReference>
<feature type="transmembrane region" description="Helical" evidence="1">
    <location>
        <begin position="62"/>
        <end position="82"/>
    </location>
</feature>
<proteinExistence type="predicted"/>
<organism evidence="2 3">
    <name type="scientific">Arenimonas fontis</name>
    <dbReference type="NCBI Taxonomy" id="2608255"/>
    <lineage>
        <taxon>Bacteria</taxon>
        <taxon>Pseudomonadati</taxon>
        <taxon>Pseudomonadota</taxon>
        <taxon>Gammaproteobacteria</taxon>
        <taxon>Lysobacterales</taxon>
        <taxon>Lysobacteraceae</taxon>
        <taxon>Arenimonas</taxon>
    </lineage>
</organism>